<evidence type="ECO:0000313" key="2">
    <source>
        <dbReference type="Proteomes" id="UP001162156"/>
    </source>
</evidence>
<name>A0AAV8ZQ65_9CUCU</name>
<keyword evidence="2" id="KW-1185">Reference proteome</keyword>
<organism evidence="1 2">
    <name type="scientific">Rhamnusium bicolor</name>
    <dbReference type="NCBI Taxonomy" id="1586634"/>
    <lineage>
        <taxon>Eukaryota</taxon>
        <taxon>Metazoa</taxon>
        <taxon>Ecdysozoa</taxon>
        <taxon>Arthropoda</taxon>
        <taxon>Hexapoda</taxon>
        <taxon>Insecta</taxon>
        <taxon>Pterygota</taxon>
        <taxon>Neoptera</taxon>
        <taxon>Endopterygota</taxon>
        <taxon>Coleoptera</taxon>
        <taxon>Polyphaga</taxon>
        <taxon>Cucujiformia</taxon>
        <taxon>Chrysomeloidea</taxon>
        <taxon>Cerambycidae</taxon>
        <taxon>Lepturinae</taxon>
        <taxon>Rhagiini</taxon>
        <taxon>Rhamnusium</taxon>
    </lineage>
</organism>
<gene>
    <name evidence="1" type="ORF">NQ314_002454</name>
</gene>
<protein>
    <recommendedName>
        <fullName evidence="3">DDE Tnp4 domain-containing protein</fullName>
    </recommendedName>
</protein>
<evidence type="ECO:0000313" key="1">
    <source>
        <dbReference type="EMBL" id="KAJ8968118.1"/>
    </source>
</evidence>
<dbReference type="Proteomes" id="UP001162156">
    <property type="component" value="Unassembled WGS sequence"/>
</dbReference>
<proteinExistence type="predicted"/>
<sequence>MNDSDSDFSDSTSSEDDLDMIVQLGNIITRNDKFLDYFPSLSIFKVLIFLWFMGHQTASFHDVSDRFCICAASLHRIISRVSVFLSNLSPQLITWPNEREKREIEEHFKEKGFPNVIGAIDESHIETDIPQNDPDSYINRKGYYSVQVSMITQNIEVDIALPIHDDGGEEFPDDRDARRIRNQVVDNLPI</sequence>
<reference evidence="1" key="1">
    <citation type="journal article" date="2023" name="Insect Mol. Biol.">
        <title>Genome sequencing provides insights into the evolution of gene families encoding plant cell wall-degrading enzymes in longhorned beetles.</title>
        <authorList>
            <person name="Shin N.R."/>
            <person name="Okamura Y."/>
            <person name="Kirsch R."/>
            <person name="Pauchet Y."/>
        </authorList>
    </citation>
    <scope>NUCLEOTIDE SEQUENCE</scope>
    <source>
        <strain evidence="1">RBIC_L_NR</strain>
    </source>
</reference>
<dbReference type="EMBL" id="JANEYF010000759">
    <property type="protein sequence ID" value="KAJ8968118.1"/>
    <property type="molecule type" value="Genomic_DNA"/>
</dbReference>
<accession>A0AAV8ZQ65</accession>
<dbReference type="AlphaFoldDB" id="A0AAV8ZQ65"/>
<evidence type="ECO:0008006" key="3">
    <source>
        <dbReference type="Google" id="ProtNLM"/>
    </source>
</evidence>
<comment type="caution">
    <text evidence="1">The sequence shown here is derived from an EMBL/GenBank/DDBJ whole genome shotgun (WGS) entry which is preliminary data.</text>
</comment>